<evidence type="ECO:0000256" key="1">
    <source>
        <dbReference type="SAM" id="MobiDB-lite"/>
    </source>
</evidence>
<gene>
    <name evidence="2" type="ORF">VNI00_002081</name>
</gene>
<feature type="compositionally biased region" description="Basic and acidic residues" evidence="1">
    <location>
        <begin position="1"/>
        <end position="13"/>
    </location>
</feature>
<dbReference type="AlphaFoldDB" id="A0AAW0E3R7"/>
<dbReference type="Proteomes" id="UP001383192">
    <property type="component" value="Unassembled WGS sequence"/>
</dbReference>
<reference evidence="2 3" key="1">
    <citation type="submission" date="2024-01" db="EMBL/GenBank/DDBJ databases">
        <title>A draft genome for a cacao thread blight-causing isolate of Paramarasmius palmivorus.</title>
        <authorList>
            <person name="Baruah I.K."/>
            <person name="Bukari Y."/>
            <person name="Amoako-Attah I."/>
            <person name="Meinhardt L.W."/>
            <person name="Bailey B.A."/>
            <person name="Cohen S.P."/>
        </authorList>
    </citation>
    <scope>NUCLEOTIDE SEQUENCE [LARGE SCALE GENOMIC DNA]</scope>
    <source>
        <strain evidence="2 3">GH-12</strain>
    </source>
</reference>
<evidence type="ECO:0000313" key="3">
    <source>
        <dbReference type="Proteomes" id="UP001383192"/>
    </source>
</evidence>
<feature type="region of interest" description="Disordered" evidence="1">
    <location>
        <begin position="1"/>
        <end position="75"/>
    </location>
</feature>
<accession>A0AAW0E3R7</accession>
<feature type="compositionally biased region" description="Basic and acidic residues" evidence="1">
    <location>
        <begin position="22"/>
        <end position="42"/>
    </location>
</feature>
<proteinExistence type="predicted"/>
<organism evidence="2 3">
    <name type="scientific">Paramarasmius palmivorus</name>
    <dbReference type="NCBI Taxonomy" id="297713"/>
    <lineage>
        <taxon>Eukaryota</taxon>
        <taxon>Fungi</taxon>
        <taxon>Dikarya</taxon>
        <taxon>Basidiomycota</taxon>
        <taxon>Agaricomycotina</taxon>
        <taxon>Agaricomycetes</taxon>
        <taxon>Agaricomycetidae</taxon>
        <taxon>Agaricales</taxon>
        <taxon>Marasmiineae</taxon>
        <taxon>Marasmiaceae</taxon>
        <taxon>Paramarasmius</taxon>
    </lineage>
</organism>
<name>A0AAW0E3R7_9AGAR</name>
<sequence>MARTIEEIREANRKSAAKYRTKHLEATRQSARERMRRIRVEAIQRSTSNPPKFRGRKSTVPKRVNASSSSPKSQFKELHKMLKGTAEAIRYSQSKLKAFLPDNYNYNVLESLASSSHGMLVDLASAIEKAMEGAQETVLS</sequence>
<comment type="caution">
    <text evidence="2">The sequence shown here is derived from an EMBL/GenBank/DDBJ whole genome shotgun (WGS) entry which is preliminary data.</text>
</comment>
<keyword evidence="3" id="KW-1185">Reference proteome</keyword>
<evidence type="ECO:0000313" key="2">
    <source>
        <dbReference type="EMBL" id="KAK7058447.1"/>
    </source>
</evidence>
<protein>
    <submittedName>
        <fullName evidence="2">Uncharacterized protein</fullName>
    </submittedName>
</protein>
<dbReference type="EMBL" id="JAYKXP010000005">
    <property type="protein sequence ID" value="KAK7058447.1"/>
    <property type="molecule type" value="Genomic_DNA"/>
</dbReference>